<gene>
    <name evidence="1" type="ORF">DPN68_10010</name>
</gene>
<dbReference type="RefSeq" id="WP_113989520.1">
    <property type="nucleotide sequence ID" value="NZ_QLST01000012.1"/>
</dbReference>
<organism evidence="1 2">
    <name type="scientific">Flavobacterium tibetense</name>
    <dbReference type="NCBI Taxonomy" id="2233533"/>
    <lineage>
        <taxon>Bacteria</taxon>
        <taxon>Pseudomonadati</taxon>
        <taxon>Bacteroidota</taxon>
        <taxon>Flavobacteriia</taxon>
        <taxon>Flavobacteriales</taxon>
        <taxon>Flavobacteriaceae</taxon>
        <taxon>Flavobacterium</taxon>
    </lineage>
</organism>
<dbReference type="PROSITE" id="PS51257">
    <property type="entry name" value="PROKAR_LIPOPROTEIN"/>
    <property type="match status" value="1"/>
</dbReference>
<dbReference type="OrthoDB" id="2623622at2"/>
<evidence type="ECO:0000313" key="1">
    <source>
        <dbReference type="EMBL" id="RBA27816.1"/>
    </source>
</evidence>
<evidence type="ECO:0000313" key="2">
    <source>
        <dbReference type="Proteomes" id="UP000253319"/>
    </source>
</evidence>
<accession>A0A365NZY0</accession>
<name>A0A365NZY0_9FLAO</name>
<proteinExistence type="predicted"/>
<reference evidence="1 2" key="1">
    <citation type="submission" date="2018-06" db="EMBL/GenBank/DDBJ databases">
        <title>Flavobacterium tibetense sp. nov., isolated from a wetland YonghuCo on Tibetan Plateau.</title>
        <authorList>
            <person name="Xing P."/>
            <person name="Phurbu D."/>
            <person name="Lu H."/>
        </authorList>
    </citation>
    <scope>NUCLEOTIDE SEQUENCE [LARGE SCALE GENOMIC DNA]</scope>
    <source>
        <strain evidence="1 2">YH5</strain>
    </source>
</reference>
<dbReference type="EMBL" id="QLST01000012">
    <property type="protein sequence ID" value="RBA27816.1"/>
    <property type="molecule type" value="Genomic_DNA"/>
</dbReference>
<comment type="caution">
    <text evidence="1">The sequence shown here is derived from an EMBL/GenBank/DDBJ whole genome shotgun (WGS) entry which is preliminary data.</text>
</comment>
<keyword evidence="2" id="KW-1185">Reference proteome</keyword>
<evidence type="ECO:0008006" key="3">
    <source>
        <dbReference type="Google" id="ProtNLM"/>
    </source>
</evidence>
<protein>
    <recommendedName>
        <fullName evidence="3">Outer membrane protein assembly factor BamE</fullName>
    </recommendedName>
</protein>
<dbReference type="Proteomes" id="UP000253319">
    <property type="component" value="Unassembled WGS sequence"/>
</dbReference>
<sequence>MKNFFVLLIILFSFSCGNISGIPFDSEQWKNANLNAEENWSLRWDMMNSLRNDYELVGKTKSEIIDLLGNPDNKVNNEFYYYLGYSKRGINTGNLRLYFDSDEKVSSIKVTDG</sequence>
<dbReference type="AlphaFoldDB" id="A0A365NZY0"/>